<feature type="domain" description="CCHC-type" evidence="3">
    <location>
        <begin position="257"/>
        <end position="272"/>
    </location>
</feature>
<protein>
    <recommendedName>
        <fullName evidence="3">CCHC-type domain-containing protein</fullName>
    </recommendedName>
</protein>
<organism evidence="4 5">
    <name type="scientific">Linum trigynum</name>
    <dbReference type="NCBI Taxonomy" id="586398"/>
    <lineage>
        <taxon>Eukaryota</taxon>
        <taxon>Viridiplantae</taxon>
        <taxon>Streptophyta</taxon>
        <taxon>Embryophyta</taxon>
        <taxon>Tracheophyta</taxon>
        <taxon>Spermatophyta</taxon>
        <taxon>Magnoliopsida</taxon>
        <taxon>eudicotyledons</taxon>
        <taxon>Gunneridae</taxon>
        <taxon>Pentapetalae</taxon>
        <taxon>rosids</taxon>
        <taxon>fabids</taxon>
        <taxon>Malpighiales</taxon>
        <taxon>Linaceae</taxon>
        <taxon>Linum</taxon>
    </lineage>
</organism>
<feature type="region of interest" description="Disordered" evidence="2">
    <location>
        <begin position="307"/>
        <end position="329"/>
    </location>
</feature>
<feature type="compositionally biased region" description="Basic and acidic residues" evidence="2">
    <location>
        <begin position="442"/>
        <end position="457"/>
    </location>
</feature>
<keyword evidence="1" id="KW-0479">Metal-binding</keyword>
<dbReference type="PANTHER" id="PTHR31286:SF99">
    <property type="entry name" value="DUF4283 DOMAIN-CONTAINING PROTEIN"/>
    <property type="match status" value="1"/>
</dbReference>
<gene>
    <name evidence="4" type="ORF">LTRI10_LOCUS24928</name>
</gene>
<dbReference type="InterPro" id="IPR025558">
    <property type="entry name" value="DUF4283"/>
</dbReference>
<dbReference type="PROSITE" id="PS50158">
    <property type="entry name" value="ZF_CCHC"/>
    <property type="match status" value="1"/>
</dbReference>
<dbReference type="Proteomes" id="UP001497516">
    <property type="component" value="Chromosome 4"/>
</dbReference>
<dbReference type="AlphaFoldDB" id="A0AAV2ECI1"/>
<dbReference type="Pfam" id="PF14111">
    <property type="entry name" value="DUF4283"/>
    <property type="match status" value="1"/>
</dbReference>
<feature type="compositionally biased region" description="Polar residues" evidence="2">
    <location>
        <begin position="463"/>
        <end position="480"/>
    </location>
</feature>
<evidence type="ECO:0000256" key="1">
    <source>
        <dbReference type="PROSITE-ProRule" id="PRU00047"/>
    </source>
</evidence>
<dbReference type="EMBL" id="OZ034817">
    <property type="protein sequence ID" value="CAL1383666.1"/>
    <property type="molecule type" value="Genomic_DNA"/>
</dbReference>
<proteinExistence type="predicted"/>
<evidence type="ECO:0000259" key="3">
    <source>
        <dbReference type="PROSITE" id="PS50158"/>
    </source>
</evidence>
<evidence type="ECO:0000256" key="2">
    <source>
        <dbReference type="SAM" id="MobiDB-lite"/>
    </source>
</evidence>
<dbReference type="GO" id="GO:0003676">
    <property type="term" value="F:nucleic acid binding"/>
    <property type="evidence" value="ECO:0007669"/>
    <property type="project" value="InterPro"/>
</dbReference>
<dbReference type="InterPro" id="IPR001878">
    <property type="entry name" value="Znf_CCHC"/>
</dbReference>
<keyword evidence="1" id="KW-0862">Zinc</keyword>
<evidence type="ECO:0000313" key="5">
    <source>
        <dbReference type="Proteomes" id="UP001497516"/>
    </source>
</evidence>
<name>A0AAV2ECI1_9ROSI</name>
<feature type="region of interest" description="Disordered" evidence="2">
    <location>
        <begin position="412"/>
        <end position="480"/>
    </location>
</feature>
<keyword evidence="5" id="KW-1185">Reference proteome</keyword>
<keyword evidence="1" id="KW-0863">Zinc-finger</keyword>
<sequence length="480" mass="54715">MEPATATMAEEETAAEIIEEPAQSAWSNGSKKLFDDLRMHEEYYIAESDSEDVANAMKEDDQDDEVPDDADPTCPTIPFRSMEKQRWRRQRRSALIVKVLGRTFLFPVISRRLESLWAKCGTLQISSLSWGFYVVRFTSQFDYEQAAAGSPLMVGDHYLTVRRWVKNFDPKFAKVATTMVWARLPDLPIEFINKEVVEKIAERIGRPVKVDRITQTSARGRFARVCVEVDLTKPLPSKYKIERKKYYIEFEGLHLICSECGHYGHVKKNCPKLNVVQPLERQDEGISEGRGEMEEAVYRKWMVARPKNKKGNGGQRQPMVTPNTGPRMIDGREKEGVDHPHDRSRFQNLENLEEESTEEVDKEIIMKEPEGNIMEAEDPREPLPEVKVVHTEEGEGSAARARMTKREEVIHELGNPQGSNEKQMNEKKTARGLRGDPTLENNGKECEFSEEVPKGGEQHPVQFRNTNMMSVGDISSNAGG</sequence>
<dbReference type="InterPro" id="IPR040256">
    <property type="entry name" value="At4g02000-like"/>
</dbReference>
<accession>A0AAV2ECI1</accession>
<dbReference type="PANTHER" id="PTHR31286">
    <property type="entry name" value="GLYCINE-RICH CELL WALL STRUCTURAL PROTEIN 1.8-LIKE"/>
    <property type="match status" value="1"/>
</dbReference>
<feature type="compositionally biased region" description="Acidic residues" evidence="2">
    <location>
        <begin position="60"/>
        <end position="71"/>
    </location>
</feature>
<feature type="region of interest" description="Disordered" evidence="2">
    <location>
        <begin position="50"/>
        <end position="75"/>
    </location>
</feature>
<evidence type="ECO:0000313" key="4">
    <source>
        <dbReference type="EMBL" id="CAL1383666.1"/>
    </source>
</evidence>
<dbReference type="GO" id="GO:0008270">
    <property type="term" value="F:zinc ion binding"/>
    <property type="evidence" value="ECO:0007669"/>
    <property type="project" value="UniProtKB-KW"/>
</dbReference>
<reference evidence="4 5" key="1">
    <citation type="submission" date="2024-04" db="EMBL/GenBank/DDBJ databases">
        <authorList>
            <person name="Fracassetti M."/>
        </authorList>
    </citation>
    <scope>NUCLEOTIDE SEQUENCE [LARGE SCALE GENOMIC DNA]</scope>
</reference>